<dbReference type="EMBL" id="LVWI01000002">
    <property type="protein sequence ID" value="OKP91269.1"/>
    <property type="molecule type" value="Genomic_DNA"/>
</dbReference>
<evidence type="ECO:0000313" key="9">
    <source>
        <dbReference type="Proteomes" id="UP000186058"/>
    </source>
</evidence>
<evidence type="ECO:0000256" key="7">
    <source>
        <dbReference type="ARBA" id="ARBA00033711"/>
    </source>
</evidence>
<keyword evidence="6" id="KW-0460">Magnesium</keyword>
<dbReference type="PANTHER" id="PTHR37311:SF1">
    <property type="entry name" value="2-PHOSPHOSULFOLACTATE PHOSPHATASE-RELATED"/>
    <property type="match status" value="1"/>
</dbReference>
<evidence type="ECO:0000256" key="5">
    <source>
        <dbReference type="ARBA" id="ARBA00022801"/>
    </source>
</evidence>
<accession>A0ABX3EVW9</accession>
<name>A0ABX3EVW9_9BACL</name>
<evidence type="ECO:0000256" key="1">
    <source>
        <dbReference type="ARBA" id="ARBA00001946"/>
    </source>
</evidence>
<dbReference type="PANTHER" id="PTHR37311">
    <property type="entry name" value="2-PHOSPHOSULFOLACTATE PHOSPHATASE-RELATED"/>
    <property type="match status" value="1"/>
</dbReference>
<comment type="caution">
    <text evidence="8">The sequence shown here is derived from an EMBL/GenBank/DDBJ whole genome shotgun (WGS) entry which is preliminary data.</text>
</comment>
<evidence type="ECO:0000256" key="6">
    <source>
        <dbReference type="ARBA" id="ARBA00022842"/>
    </source>
</evidence>
<keyword evidence="9" id="KW-1185">Reference proteome</keyword>
<dbReference type="InterPro" id="IPR005238">
    <property type="entry name" value="ComB-like"/>
</dbReference>
<proteinExistence type="inferred from homology"/>
<comment type="similarity">
    <text evidence="2">Belongs to the ComB family.</text>
</comment>
<keyword evidence="5" id="KW-0378">Hydrolase</keyword>
<dbReference type="SUPFAM" id="SSF142823">
    <property type="entry name" value="ComB-like"/>
    <property type="match status" value="1"/>
</dbReference>
<dbReference type="InterPro" id="IPR036702">
    <property type="entry name" value="ComB-like_sf"/>
</dbReference>
<dbReference type="EC" id="3.1.3.71" evidence="3"/>
<evidence type="ECO:0000256" key="2">
    <source>
        <dbReference type="ARBA" id="ARBA00009997"/>
    </source>
</evidence>
<sequence>MDYEIKLEWGARGTRAASQRGDIVIIVDVLSFSSTVVTAVQHQAIIYPYPPPLNEQAKAYAQTKNAEMVWGRAEALREGGHSLSPLSFGAGDRARNYVMCSLNGALCTSAASQIPTLLIGCLLNASAVAKSAQRFVQKLNRNITVIACGEKWSDAANQENNLRPGIEDYLAAGAIISQLQGSKSPEAEVCAGAYEYSKHKIERLIRESASARELRERGDDADVIYCCQLDKYAVVPMLYEEYCTEADNR</sequence>
<evidence type="ECO:0000256" key="4">
    <source>
        <dbReference type="ARBA" id="ARBA00021948"/>
    </source>
</evidence>
<comment type="cofactor">
    <cofactor evidence="1">
        <name>Mg(2+)</name>
        <dbReference type="ChEBI" id="CHEBI:18420"/>
    </cofactor>
</comment>
<reference evidence="8 9" key="1">
    <citation type="submission" date="2016-03" db="EMBL/GenBank/DDBJ databases">
        <authorList>
            <person name="Sant'Anna F.H."/>
            <person name="Ambrosini A."/>
            <person name="Souza R."/>
            <person name="Bach E."/>
            <person name="Fernandes G."/>
            <person name="Balsanelli E."/>
            <person name="Baura V.A."/>
            <person name="Souza E.M."/>
            <person name="Passaglia L."/>
        </authorList>
    </citation>
    <scope>NUCLEOTIDE SEQUENCE [LARGE SCALE GENOMIC DNA]</scope>
    <source>
        <strain evidence="8 9">P26E</strain>
    </source>
</reference>
<dbReference type="Gene3D" id="3.90.1560.10">
    <property type="entry name" value="ComB-like"/>
    <property type="match status" value="1"/>
</dbReference>
<organism evidence="8 9">
    <name type="scientific">Paenibacillus helianthi</name>
    <dbReference type="NCBI Taxonomy" id="1349432"/>
    <lineage>
        <taxon>Bacteria</taxon>
        <taxon>Bacillati</taxon>
        <taxon>Bacillota</taxon>
        <taxon>Bacilli</taxon>
        <taxon>Bacillales</taxon>
        <taxon>Paenibacillaceae</taxon>
        <taxon>Paenibacillus</taxon>
    </lineage>
</organism>
<comment type="catalytic activity">
    <reaction evidence="7">
        <text>(2R)-O-phospho-3-sulfolactate + H2O = (2R)-3-sulfolactate + phosphate</text>
        <dbReference type="Rhea" id="RHEA:23416"/>
        <dbReference type="ChEBI" id="CHEBI:15377"/>
        <dbReference type="ChEBI" id="CHEBI:15597"/>
        <dbReference type="ChEBI" id="CHEBI:43474"/>
        <dbReference type="ChEBI" id="CHEBI:58738"/>
        <dbReference type="EC" id="3.1.3.71"/>
    </reaction>
</comment>
<evidence type="ECO:0000313" key="8">
    <source>
        <dbReference type="EMBL" id="OKP91269.1"/>
    </source>
</evidence>
<protein>
    <recommendedName>
        <fullName evidence="4">Probable 2-phosphosulfolactate phosphatase</fullName>
        <ecNumber evidence="3">3.1.3.71</ecNumber>
    </recommendedName>
</protein>
<dbReference type="Proteomes" id="UP000186058">
    <property type="component" value="Unassembled WGS sequence"/>
</dbReference>
<gene>
    <name evidence="8" type="ORF">A3844_04280</name>
</gene>
<dbReference type="Pfam" id="PF04029">
    <property type="entry name" value="2-ph_phosp"/>
    <property type="match status" value="1"/>
</dbReference>
<evidence type="ECO:0000256" key="3">
    <source>
        <dbReference type="ARBA" id="ARBA00012953"/>
    </source>
</evidence>